<feature type="transmembrane region" description="Helical" evidence="1">
    <location>
        <begin position="114"/>
        <end position="131"/>
    </location>
</feature>
<sequence length="132" mass="13800">MASSSSPATCPNSTAPPPIANLPIPQNINVLSTPAIDEPSALRGMTACCAPNEVHLLDGGCHLWCEVPARYFENGTSSQLVKVTVAACVHREAWDWEGGMAVQTQFNGAGRRGGIWRGVVAGLVVMGLVVGM</sequence>
<keyword evidence="1" id="KW-0812">Transmembrane</keyword>
<accession>A0AAN6RSU1</accession>
<protein>
    <submittedName>
        <fullName evidence="2">Uncharacterized protein</fullName>
    </submittedName>
</protein>
<evidence type="ECO:0000313" key="2">
    <source>
        <dbReference type="EMBL" id="KAK3901519.1"/>
    </source>
</evidence>
<reference evidence="2" key="1">
    <citation type="journal article" date="2023" name="Mol. Phylogenet. Evol.">
        <title>Genome-scale phylogeny and comparative genomics of the fungal order Sordariales.</title>
        <authorList>
            <person name="Hensen N."/>
            <person name="Bonometti L."/>
            <person name="Westerberg I."/>
            <person name="Brannstrom I.O."/>
            <person name="Guillou S."/>
            <person name="Cros-Aarteil S."/>
            <person name="Calhoun S."/>
            <person name="Haridas S."/>
            <person name="Kuo A."/>
            <person name="Mondo S."/>
            <person name="Pangilinan J."/>
            <person name="Riley R."/>
            <person name="LaButti K."/>
            <person name="Andreopoulos B."/>
            <person name="Lipzen A."/>
            <person name="Chen C."/>
            <person name="Yan M."/>
            <person name="Daum C."/>
            <person name="Ng V."/>
            <person name="Clum A."/>
            <person name="Steindorff A."/>
            <person name="Ohm R.A."/>
            <person name="Martin F."/>
            <person name="Silar P."/>
            <person name="Natvig D.O."/>
            <person name="Lalanne C."/>
            <person name="Gautier V."/>
            <person name="Ament-Velasquez S.L."/>
            <person name="Kruys A."/>
            <person name="Hutchinson M.I."/>
            <person name="Powell A.J."/>
            <person name="Barry K."/>
            <person name="Miller A.N."/>
            <person name="Grigoriev I.V."/>
            <person name="Debuchy R."/>
            <person name="Gladieux P."/>
            <person name="Hiltunen Thoren M."/>
            <person name="Johannesson H."/>
        </authorList>
    </citation>
    <scope>NUCLEOTIDE SEQUENCE</scope>
    <source>
        <strain evidence="2">CBS 103.79</strain>
    </source>
</reference>
<keyword evidence="1" id="KW-0472">Membrane</keyword>
<dbReference type="AlphaFoldDB" id="A0AAN6RSU1"/>
<organism evidence="2 3">
    <name type="scientific">Staphylotrichum tortipilum</name>
    <dbReference type="NCBI Taxonomy" id="2831512"/>
    <lineage>
        <taxon>Eukaryota</taxon>
        <taxon>Fungi</taxon>
        <taxon>Dikarya</taxon>
        <taxon>Ascomycota</taxon>
        <taxon>Pezizomycotina</taxon>
        <taxon>Sordariomycetes</taxon>
        <taxon>Sordariomycetidae</taxon>
        <taxon>Sordariales</taxon>
        <taxon>Chaetomiaceae</taxon>
        <taxon>Staphylotrichum</taxon>
    </lineage>
</organism>
<proteinExistence type="predicted"/>
<reference evidence="2" key="2">
    <citation type="submission" date="2023-05" db="EMBL/GenBank/DDBJ databases">
        <authorList>
            <consortium name="Lawrence Berkeley National Laboratory"/>
            <person name="Steindorff A."/>
            <person name="Hensen N."/>
            <person name="Bonometti L."/>
            <person name="Westerberg I."/>
            <person name="Brannstrom I.O."/>
            <person name="Guillou S."/>
            <person name="Cros-Aarteil S."/>
            <person name="Calhoun S."/>
            <person name="Haridas S."/>
            <person name="Kuo A."/>
            <person name="Mondo S."/>
            <person name="Pangilinan J."/>
            <person name="Riley R."/>
            <person name="Labutti K."/>
            <person name="Andreopoulos B."/>
            <person name="Lipzen A."/>
            <person name="Chen C."/>
            <person name="Yanf M."/>
            <person name="Daum C."/>
            <person name="Ng V."/>
            <person name="Clum A."/>
            <person name="Ohm R."/>
            <person name="Martin F."/>
            <person name="Silar P."/>
            <person name="Natvig D."/>
            <person name="Lalanne C."/>
            <person name="Gautier V."/>
            <person name="Ament-Velasquez S.L."/>
            <person name="Kruys A."/>
            <person name="Hutchinson M.I."/>
            <person name="Powell A.J."/>
            <person name="Barry K."/>
            <person name="Miller A.N."/>
            <person name="Grigoriev I.V."/>
            <person name="Debuchy R."/>
            <person name="Gladieux P."/>
            <person name="Thoren M.H."/>
            <person name="Johannesson H."/>
        </authorList>
    </citation>
    <scope>NUCLEOTIDE SEQUENCE</scope>
    <source>
        <strain evidence="2">CBS 103.79</strain>
    </source>
</reference>
<comment type="caution">
    <text evidence="2">The sequence shown here is derived from an EMBL/GenBank/DDBJ whole genome shotgun (WGS) entry which is preliminary data.</text>
</comment>
<dbReference type="EMBL" id="MU855573">
    <property type="protein sequence ID" value="KAK3901519.1"/>
    <property type="molecule type" value="Genomic_DNA"/>
</dbReference>
<gene>
    <name evidence="2" type="ORF">C8A05DRAFT_34791</name>
</gene>
<evidence type="ECO:0000313" key="3">
    <source>
        <dbReference type="Proteomes" id="UP001303889"/>
    </source>
</evidence>
<keyword evidence="1" id="KW-1133">Transmembrane helix</keyword>
<evidence type="ECO:0000256" key="1">
    <source>
        <dbReference type="SAM" id="Phobius"/>
    </source>
</evidence>
<keyword evidence="3" id="KW-1185">Reference proteome</keyword>
<dbReference type="Proteomes" id="UP001303889">
    <property type="component" value="Unassembled WGS sequence"/>
</dbReference>
<name>A0AAN6RSU1_9PEZI</name>